<dbReference type="KEGG" id="plyc:GXP70_12720"/>
<protein>
    <submittedName>
        <fullName evidence="2">Uncharacterized protein</fullName>
    </submittedName>
</protein>
<name>A0A6C0FYZ4_9BACL</name>
<feature type="region of interest" description="Disordered" evidence="1">
    <location>
        <begin position="1"/>
        <end position="109"/>
    </location>
</feature>
<evidence type="ECO:0000313" key="2">
    <source>
        <dbReference type="EMBL" id="QHT60723.1"/>
    </source>
</evidence>
<accession>A0A6C0FYZ4</accession>
<dbReference type="AlphaFoldDB" id="A0A6C0FYZ4"/>
<sequence length="109" mass="12528">MPYKPIDFQISIPRTQETGVQQNQLNQRSLLEQSMLKQDTEKHAERQRTRNAGVEQSGNQGIAPNRHRDSGSSKRKRQREGHEEREPGQQPDPEPAAHPFKGRHIDLSL</sequence>
<reference evidence="2 3" key="1">
    <citation type="submission" date="2020-01" db="EMBL/GenBank/DDBJ databases">
        <title>Paenibacillus sp. nov., isolated from tomato rhizosphere.</title>
        <authorList>
            <person name="Weon H.-Y."/>
            <person name="Lee S.A."/>
        </authorList>
    </citation>
    <scope>NUCLEOTIDE SEQUENCE [LARGE SCALE GENOMIC DNA]</scope>
    <source>
        <strain evidence="2 3">12200R-189</strain>
    </source>
</reference>
<evidence type="ECO:0000256" key="1">
    <source>
        <dbReference type="SAM" id="MobiDB-lite"/>
    </source>
</evidence>
<gene>
    <name evidence="2" type="ORF">GXP70_12720</name>
</gene>
<dbReference type="RefSeq" id="WP_162357162.1">
    <property type="nucleotide sequence ID" value="NZ_CP048209.1"/>
</dbReference>
<evidence type="ECO:0000313" key="3">
    <source>
        <dbReference type="Proteomes" id="UP000476064"/>
    </source>
</evidence>
<feature type="compositionally biased region" description="Basic and acidic residues" evidence="1">
    <location>
        <begin position="38"/>
        <end position="48"/>
    </location>
</feature>
<dbReference type="Proteomes" id="UP000476064">
    <property type="component" value="Chromosome"/>
</dbReference>
<keyword evidence="3" id="KW-1185">Reference proteome</keyword>
<dbReference type="EMBL" id="CP048209">
    <property type="protein sequence ID" value="QHT60723.1"/>
    <property type="molecule type" value="Genomic_DNA"/>
</dbReference>
<proteinExistence type="predicted"/>
<feature type="compositionally biased region" description="Polar residues" evidence="1">
    <location>
        <begin position="12"/>
        <end position="37"/>
    </location>
</feature>
<organism evidence="2 3">
    <name type="scientific">Paenibacillus lycopersici</name>
    <dbReference type="NCBI Taxonomy" id="2704462"/>
    <lineage>
        <taxon>Bacteria</taxon>
        <taxon>Bacillati</taxon>
        <taxon>Bacillota</taxon>
        <taxon>Bacilli</taxon>
        <taxon>Bacillales</taxon>
        <taxon>Paenibacillaceae</taxon>
        <taxon>Paenibacillus</taxon>
    </lineage>
</organism>